<feature type="domain" description="ABC transporter" evidence="6">
    <location>
        <begin position="5"/>
        <end position="233"/>
    </location>
</feature>
<gene>
    <name evidence="7" type="ORF">EI982_07005</name>
</gene>
<evidence type="ECO:0000256" key="2">
    <source>
        <dbReference type="ARBA" id="ARBA00022448"/>
    </source>
</evidence>
<dbReference type="InterPro" id="IPR003439">
    <property type="entry name" value="ABC_transporter-like_ATP-bd"/>
</dbReference>
<evidence type="ECO:0000256" key="3">
    <source>
        <dbReference type="ARBA" id="ARBA00022741"/>
    </source>
</evidence>
<evidence type="ECO:0000256" key="5">
    <source>
        <dbReference type="ARBA" id="ARBA00022970"/>
    </source>
</evidence>
<dbReference type="InterPro" id="IPR017871">
    <property type="entry name" value="ABC_transporter-like_CS"/>
</dbReference>
<dbReference type="RefSeq" id="WP_157688831.1">
    <property type="nucleotide sequence ID" value="NZ_CP034345.1"/>
</dbReference>
<dbReference type="Pfam" id="PF00005">
    <property type="entry name" value="ABC_tran"/>
    <property type="match status" value="1"/>
</dbReference>
<dbReference type="InterPro" id="IPR003593">
    <property type="entry name" value="AAA+_ATPase"/>
</dbReference>
<dbReference type="InterPro" id="IPR027417">
    <property type="entry name" value="P-loop_NTPase"/>
</dbReference>
<reference evidence="7 8" key="1">
    <citation type="submission" date="2018-12" db="EMBL/GenBank/DDBJ databases">
        <title>Complete genome sequence of Haloplanus rallus MBLA0036.</title>
        <authorList>
            <person name="Nam Y.-d."/>
            <person name="Kang J."/>
            <person name="Chung W.-H."/>
            <person name="Park Y.S."/>
        </authorList>
    </citation>
    <scope>NUCLEOTIDE SEQUENCE [LARGE SCALE GENOMIC DNA]</scope>
    <source>
        <strain evidence="7 8">MBLA0036</strain>
    </source>
</reference>
<dbReference type="SUPFAM" id="SSF52540">
    <property type="entry name" value="P-loop containing nucleoside triphosphate hydrolases"/>
    <property type="match status" value="1"/>
</dbReference>
<name>A0A6B9F862_9EURY</name>
<dbReference type="KEGG" id="hra:EI982_07005"/>
<dbReference type="PANTHER" id="PTHR43820:SF4">
    <property type="entry name" value="HIGH-AFFINITY BRANCHED-CHAIN AMINO ACID TRANSPORT ATP-BINDING PROTEIN LIVF"/>
    <property type="match status" value="1"/>
</dbReference>
<keyword evidence="5" id="KW-0029">Amino-acid transport</keyword>
<evidence type="ECO:0000256" key="4">
    <source>
        <dbReference type="ARBA" id="ARBA00022840"/>
    </source>
</evidence>
<protein>
    <submittedName>
        <fullName evidence="7">ABC transporter ATP-binding protein</fullName>
    </submittedName>
</protein>
<keyword evidence="4 7" id="KW-0067">ATP-binding</keyword>
<keyword evidence="3" id="KW-0547">Nucleotide-binding</keyword>
<dbReference type="Proteomes" id="UP000428325">
    <property type="component" value="Chromosome"/>
</dbReference>
<dbReference type="EMBL" id="CP034345">
    <property type="protein sequence ID" value="QGX94554.1"/>
    <property type="molecule type" value="Genomic_DNA"/>
</dbReference>
<dbReference type="PROSITE" id="PS50893">
    <property type="entry name" value="ABC_TRANSPORTER_2"/>
    <property type="match status" value="1"/>
</dbReference>
<sequence>MTELLQCDDIHVGYEGSNVLNGISLSVEEEGVVSLLGRNGVGKTTTLRTVVGLLNPTSGCIHFSGEDITGEEPHQVYNRGISLVTEDRSIFPELTVRENLLVPVDNADGLRSLPELYDLFPKLETLESSKGKHLSGGEQQMLAIARAIRSNPRLLLLDEPSEGLAPQIIEDVADTIRKLHSEDVAVLLVEQNVELALDVTSQAYIMDHGEIVFQGSSKEVRSRDDLISKYIGVKGRE</sequence>
<dbReference type="InterPro" id="IPR052156">
    <property type="entry name" value="BCAA_Transport_ATP-bd_LivF"/>
</dbReference>
<keyword evidence="2" id="KW-0813">Transport</keyword>
<dbReference type="GeneID" id="43369269"/>
<dbReference type="Gene3D" id="3.40.50.300">
    <property type="entry name" value="P-loop containing nucleotide triphosphate hydrolases"/>
    <property type="match status" value="1"/>
</dbReference>
<dbReference type="SMART" id="SM00382">
    <property type="entry name" value="AAA"/>
    <property type="match status" value="1"/>
</dbReference>
<dbReference type="PANTHER" id="PTHR43820">
    <property type="entry name" value="HIGH-AFFINITY BRANCHED-CHAIN AMINO ACID TRANSPORT ATP-BINDING PROTEIN LIVF"/>
    <property type="match status" value="1"/>
</dbReference>
<dbReference type="GO" id="GO:0015807">
    <property type="term" value="P:L-amino acid transport"/>
    <property type="evidence" value="ECO:0007669"/>
    <property type="project" value="TreeGrafter"/>
</dbReference>
<dbReference type="GO" id="GO:0015658">
    <property type="term" value="F:branched-chain amino acid transmembrane transporter activity"/>
    <property type="evidence" value="ECO:0007669"/>
    <property type="project" value="TreeGrafter"/>
</dbReference>
<evidence type="ECO:0000313" key="8">
    <source>
        <dbReference type="Proteomes" id="UP000428325"/>
    </source>
</evidence>
<accession>A0A6B9F862</accession>
<dbReference type="GO" id="GO:0016887">
    <property type="term" value="F:ATP hydrolysis activity"/>
    <property type="evidence" value="ECO:0007669"/>
    <property type="project" value="InterPro"/>
</dbReference>
<dbReference type="OrthoDB" id="97750at2157"/>
<evidence type="ECO:0000256" key="1">
    <source>
        <dbReference type="ARBA" id="ARBA00005417"/>
    </source>
</evidence>
<evidence type="ECO:0000259" key="6">
    <source>
        <dbReference type="PROSITE" id="PS50893"/>
    </source>
</evidence>
<dbReference type="AlphaFoldDB" id="A0A6B9F862"/>
<comment type="similarity">
    <text evidence="1">Belongs to the ABC transporter superfamily.</text>
</comment>
<evidence type="ECO:0000313" key="7">
    <source>
        <dbReference type="EMBL" id="QGX94554.1"/>
    </source>
</evidence>
<proteinExistence type="inferred from homology"/>
<organism evidence="7 8">
    <name type="scientific">Haloplanus rallus</name>
    <dbReference type="NCBI Taxonomy" id="1816183"/>
    <lineage>
        <taxon>Archaea</taxon>
        <taxon>Methanobacteriati</taxon>
        <taxon>Methanobacteriota</taxon>
        <taxon>Stenosarchaea group</taxon>
        <taxon>Halobacteria</taxon>
        <taxon>Halobacteriales</taxon>
        <taxon>Haloferacaceae</taxon>
        <taxon>Haloplanus</taxon>
    </lineage>
</organism>
<keyword evidence="8" id="KW-1185">Reference proteome</keyword>
<dbReference type="CDD" id="cd03224">
    <property type="entry name" value="ABC_TM1139_LivF_branched"/>
    <property type="match status" value="1"/>
</dbReference>
<dbReference type="GO" id="GO:0005524">
    <property type="term" value="F:ATP binding"/>
    <property type="evidence" value="ECO:0007669"/>
    <property type="project" value="UniProtKB-KW"/>
</dbReference>
<dbReference type="PROSITE" id="PS00211">
    <property type="entry name" value="ABC_TRANSPORTER_1"/>
    <property type="match status" value="1"/>
</dbReference>